<keyword evidence="1" id="KW-0812">Transmembrane</keyword>
<accession>A0A6A6ET90</accession>
<keyword evidence="1" id="KW-1133">Transmembrane helix</keyword>
<evidence type="ECO:0000313" key="3">
    <source>
        <dbReference type="Proteomes" id="UP000800200"/>
    </source>
</evidence>
<evidence type="ECO:0000256" key="1">
    <source>
        <dbReference type="SAM" id="Phobius"/>
    </source>
</evidence>
<keyword evidence="1" id="KW-0472">Membrane</keyword>
<name>A0A6A6ET90_9PEZI</name>
<organism evidence="2 3">
    <name type="scientific">Zopfia rhizophila CBS 207.26</name>
    <dbReference type="NCBI Taxonomy" id="1314779"/>
    <lineage>
        <taxon>Eukaryota</taxon>
        <taxon>Fungi</taxon>
        <taxon>Dikarya</taxon>
        <taxon>Ascomycota</taxon>
        <taxon>Pezizomycotina</taxon>
        <taxon>Dothideomycetes</taxon>
        <taxon>Dothideomycetes incertae sedis</taxon>
        <taxon>Zopfiaceae</taxon>
        <taxon>Zopfia</taxon>
    </lineage>
</organism>
<gene>
    <name evidence="2" type="ORF">K469DRAFT_681689</name>
</gene>
<feature type="transmembrane region" description="Helical" evidence="1">
    <location>
        <begin position="15"/>
        <end position="33"/>
    </location>
</feature>
<dbReference type="AlphaFoldDB" id="A0A6A6ET90"/>
<reference evidence="2" key="1">
    <citation type="journal article" date="2020" name="Stud. Mycol.">
        <title>101 Dothideomycetes genomes: a test case for predicting lifestyles and emergence of pathogens.</title>
        <authorList>
            <person name="Haridas S."/>
            <person name="Albert R."/>
            <person name="Binder M."/>
            <person name="Bloem J."/>
            <person name="Labutti K."/>
            <person name="Salamov A."/>
            <person name="Andreopoulos B."/>
            <person name="Baker S."/>
            <person name="Barry K."/>
            <person name="Bills G."/>
            <person name="Bluhm B."/>
            <person name="Cannon C."/>
            <person name="Castanera R."/>
            <person name="Culley D."/>
            <person name="Daum C."/>
            <person name="Ezra D."/>
            <person name="Gonzalez J."/>
            <person name="Henrissat B."/>
            <person name="Kuo A."/>
            <person name="Liang C."/>
            <person name="Lipzen A."/>
            <person name="Lutzoni F."/>
            <person name="Magnuson J."/>
            <person name="Mondo S."/>
            <person name="Nolan M."/>
            <person name="Ohm R."/>
            <person name="Pangilinan J."/>
            <person name="Park H.-J."/>
            <person name="Ramirez L."/>
            <person name="Alfaro M."/>
            <person name="Sun H."/>
            <person name="Tritt A."/>
            <person name="Yoshinaga Y."/>
            <person name="Zwiers L.-H."/>
            <person name="Turgeon B."/>
            <person name="Goodwin S."/>
            <person name="Spatafora J."/>
            <person name="Crous P."/>
            <person name="Grigoriev I."/>
        </authorList>
    </citation>
    <scope>NUCLEOTIDE SEQUENCE</scope>
    <source>
        <strain evidence="2">CBS 207.26</strain>
    </source>
</reference>
<keyword evidence="3" id="KW-1185">Reference proteome</keyword>
<dbReference type="EMBL" id="ML994610">
    <property type="protein sequence ID" value="KAF2195367.1"/>
    <property type="molecule type" value="Genomic_DNA"/>
</dbReference>
<evidence type="ECO:0000313" key="2">
    <source>
        <dbReference type="EMBL" id="KAF2195367.1"/>
    </source>
</evidence>
<proteinExistence type="predicted"/>
<sequence length="200" mass="21871">MCVVWVSRTAQGGESTLMGCVGFRIIAAIFFCVGPRSLFRPRRGPRLLAKSILAQEELDTELLLKVASDIGIASVPLKCILKLVEDGPFGLIDLAASLGLACCSLHERVAALMIKKWKRSSYTWVEIYQETTRNGDLEVDAGCNTPDFLAPELLFYAKDKLSDARDKSTISPGIVPVYSSALEPSIQNHSVEMGFNFVEG</sequence>
<dbReference type="Proteomes" id="UP000800200">
    <property type="component" value="Unassembled WGS sequence"/>
</dbReference>
<protein>
    <submittedName>
        <fullName evidence="2">Uncharacterized protein</fullName>
    </submittedName>
</protein>